<dbReference type="EMBL" id="JANPWB010000010">
    <property type="protein sequence ID" value="KAJ1134355.1"/>
    <property type="molecule type" value="Genomic_DNA"/>
</dbReference>
<comment type="caution">
    <text evidence="2">The sequence shown here is derived from an EMBL/GenBank/DDBJ whole genome shotgun (WGS) entry which is preliminary data.</text>
</comment>
<feature type="compositionally biased region" description="Basic residues" evidence="1">
    <location>
        <begin position="103"/>
        <end position="114"/>
    </location>
</feature>
<organism evidence="2 3">
    <name type="scientific">Pleurodeles waltl</name>
    <name type="common">Iberian ribbed newt</name>
    <dbReference type="NCBI Taxonomy" id="8319"/>
    <lineage>
        <taxon>Eukaryota</taxon>
        <taxon>Metazoa</taxon>
        <taxon>Chordata</taxon>
        <taxon>Craniata</taxon>
        <taxon>Vertebrata</taxon>
        <taxon>Euteleostomi</taxon>
        <taxon>Amphibia</taxon>
        <taxon>Batrachia</taxon>
        <taxon>Caudata</taxon>
        <taxon>Salamandroidea</taxon>
        <taxon>Salamandridae</taxon>
        <taxon>Pleurodelinae</taxon>
        <taxon>Pleurodeles</taxon>
    </lineage>
</organism>
<evidence type="ECO:0000313" key="3">
    <source>
        <dbReference type="Proteomes" id="UP001066276"/>
    </source>
</evidence>
<feature type="compositionally biased region" description="Basic and acidic residues" evidence="1">
    <location>
        <begin position="80"/>
        <end position="102"/>
    </location>
</feature>
<reference evidence="2" key="1">
    <citation type="journal article" date="2022" name="bioRxiv">
        <title>Sequencing and chromosome-scale assembly of the giantPleurodeles waltlgenome.</title>
        <authorList>
            <person name="Brown T."/>
            <person name="Elewa A."/>
            <person name="Iarovenko S."/>
            <person name="Subramanian E."/>
            <person name="Araus A.J."/>
            <person name="Petzold A."/>
            <person name="Susuki M."/>
            <person name="Suzuki K.-i.T."/>
            <person name="Hayashi T."/>
            <person name="Toyoda A."/>
            <person name="Oliveira C."/>
            <person name="Osipova E."/>
            <person name="Leigh N.D."/>
            <person name="Simon A."/>
            <person name="Yun M.H."/>
        </authorList>
    </citation>
    <scope>NUCLEOTIDE SEQUENCE</scope>
    <source>
        <strain evidence="2">20211129_DDA</strain>
        <tissue evidence="2">Liver</tissue>
    </source>
</reference>
<dbReference type="Proteomes" id="UP001066276">
    <property type="component" value="Chromosome 6"/>
</dbReference>
<feature type="compositionally biased region" description="Basic and acidic residues" evidence="1">
    <location>
        <begin position="155"/>
        <end position="167"/>
    </location>
</feature>
<evidence type="ECO:0000256" key="1">
    <source>
        <dbReference type="SAM" id="MobiDB-lite"/>
    </source>
</evidence>
<sequence length="190" mass="21661">MVWPATLSALRGAVWPVSPPTSFVRRCSSVQRPALAKPPRPEKKQPLLGGAERRLNRNQRKPLKTAADPGELNERAATLQEKRGLSRYGERYKGKREGDGRYGKRARKEKKRGTRHGEHYEERKTKEDTGTGSTAGKGKQRGHDTGNTGKKRNKQKSEKDKRQRRESYVSMNIKNKGKESKRGKQERKET</sequence>
<feature type="compositionally biased region" description="Basic and acidic residues" evidence="1">
    <location>
        <begin position="39"/>
        <end position="55"/>
    </location>
</feature>
<keyword evidence="3" id="KW-1185">Reference proteome</keyword>
<evidence type="ECO:0000313" key="2">
    <source>
        <dbReference type="EMBL" id="KAJ1134355.1"/>
    </source>
</evidence>
<feature type="compositionally biased region" description="Basic and acidic residues" evidence="1">
    <location>
        <begin position="176"/>
        <end position="190"/>
    </location>
</feature>
<feature type="region of interest" description="Disordered" evidence="1">
    <location>
        <begin position="30"/>
        <end position="190"/>
    </location>
</feature>
<name>A0AAV7Q2G5_PLEWA</name>
<dbReference type="AlphaFoldDB" id="A0AAV7Q2G5"/>
<protein>
    <submittedName>
        <fullName evidence="2">Uncharacterized protein</fullName>
    </submittedName>
</protein>
<proteinExistence type="predicted"/>
<gene>
    <name evidence="2" type="ORF">NDU88_000807</name>
</gene>
<accession>A0AAV7Q2G5</accession>
<feature type="compositionally biased region" description="Basic and acidic residues" evidence="1">
    <location>
        <begin position="115"/>
        <end position="129"/>
    </location>
</feature>